<protein>
    <recommendedName>
        <fullName evidence="3">Peptide-N-glycosidase F N-terminal domain-containing protein</fullName>
    </recommendedName>
</protein>
<name>A0ABS1HRM1_9BACT</name>
<feature type="chain" id="PRO_5045875315" description="Peptide-N-glycosidase F N-terminal domain-containing protein" evidence="2">
    <location>
        <begin position="19"/>
        <end position="560"/>
    </location>
</feature>
<gene>
    <name evidence="4" type="ORF">JIV24_21345</name>
</gene>
<dbReference type="EMBL" id="JAENRR010000102">
    <property type="protein sequence ID" value="MBK3519898.1"/>
    <property type="molecule type" value="Genomic_DNA"/>
</dbReference>
<dbReference type="Pfam" id="PF09112">
    <property type="entry name" value="N-glycanase_N"/>
    <property type="match status" value="1"/>
</dbReference>
<keyword evidence="2" id="KW-0732">Signal</keyword>
<evidence type="ECO:0000256" key="2">
    <source>
        <dbReference type="SAM" id="SignalP"/>
    </source>
</evidence>
<dbReference type="Pfam" id="PF09113">
    <property type="entry name" value="N-glycanase_C"/>
    <property type="match status" value="1"/>
</dbReference>
<sequence>MNKIIAFFLVLLPLMLTAQNKVAYKVSYEKYVNSEKRKDKVHIIYADGMVYLSDADAKQKHFIDLQQQENVSTINFEGKAYKQVTPFSELSEPNLGSISDTIMNYVCKHVSYVSFSNKVNVWYTEDAKAKGSPSGTYLPSKDALVLRILVNGTSELRACAIDELKSFNYDDSSIKEAEFVDRARFEELKINSRFTRLSVFKDEQINFYGKLEHCKDSVLEPNHTYHFAKGSVILKKIELTPEMQKSGQIYARLTCQSNGDAYDRVGSVFVMPNNEAESLLKAYQHGFWTLPEYIANNGKKYHGICRKGDYEPPIEIMRFFTTFGIGDYNNKKVINNYDWAEEATFEQEVTQLIPSNEKSLWVGVYVSNYSRAGHRVSLDFEFFPSFSNTPSSNSRFVEPLFSTINTMEVQGQLAGHFFGTDTLKMTFEIPEDMKNLELLYTTTGHGGWGGGDEFNPKLNQVFIDGEEVFEIIPWRTDCATYRLLNPASGNFANGLSSSDLSRSNWCPGTLTSPFRIPLNTLTPGSHTLQVVIDQGEQAGRSFNYWGVTGVLVGNFVNESL</sequence>
<dbReference type="InterPro" id="IPR014784">
    <property type="entry name" value="Cu2_ascorb_mOase-like_C"/>
</dbReference>
<organism evidence="4 5">
    <name type="scientific">Carboxylicivirga marina</name>
    <dbReference type="NCBI Taxonomy" id="2800988"/>
    <lineage>
        <taxon>Bacteria</taxon>
        <taxon>Pseudomonadati</taxon>
        <taxon>Bacteroidota</taxon>
        <taxon>Bacteroidia</taxon>
        <taxon>Marinilabiliales</taxon>
        <taxon>Marinilabiliaceae</taxon>
        <taxon>Carboxylicivirga</taxon>
    </lineage>
</organism>
<accession>A0ABS1HRM1</accession>
<evidence type="ECO:0000313" key="5">
    <source>
        <dbReference type="Proteomes" id="UP000605676"/>
    </source>
</evidence>
<dbReference type="Pfam" id="PF22252">
    <property type="entry name" value="PNGase_F-II_N"/>
    <property type="match status" value="1"/>
</dbReference>
<evidence type="ECO:0000256" key="1">
    <source>
        <dbReference type="ARBA" id="ARBA00023157"/>
    </source>
</evidence>
<dbReference type="InterPro" id="IPR015196">
    <property type="entry name" value="PngaseF_N"/>
</dbReference>
<dbReference type="RefSeq" id="WP_200467117.1">
    <property type="nucleotide sequence ID" value="NZ_JAENRR010000102.1"/>
</dbReference>
<dbReference type="Gene3D" id="2.60.120.1570">
    <property type="entry name" value="Peptide-N-glycosidase F, N-terminal domain"/>
    <property type="match status" value="1"/>
</dbReference>
<feature type="domain" description="Peptide-N-glycosidase F N-terminal" evidence="3">
    <location>
        <begin position="196"/>
        <end position="382"/>
    </location>
</feature>
<reference evidence="4 5" key="1">
    <citation type="submission" date="2021-01" db="EMBL/GenBank/DDBJ databases">
        <title>Carboxyliciviraga sp.nov., isolated from coastal sediments.</title>
        <authorList>
            <person name="Lu D."/>
            <person name="Zhang T."/>
        </authorList>
    </citation>
    <scope>NUCLEOTIDE SEQUENCE [LARGE SCALE GENOMIC DNA]</scope>
    <source>
        <strain evidence="4 5">N1Y132</strain>
    </source>
</reference>
<comment type="caution">
    <text evidence="4">The sequence shown here is derived from an EMBL/GenBank/DDBJ whole genome shotgun (WGS) entry which is preliminary data.</text>
</comment>
<proteinExistence type="predicted"/>
<feature type="signal peptide" evidence="2">
    <location>
        <begin position="1"/>
        <end position="18"/>
    </location>
</feature>
<keyword evidence="1" id="KW-1015">Disulfide bond</keyword>
<dbReference type="Gene3D" id="2.60.120.230">
    <property type="match status" value="1"/>
</dbReference>
<dbReference type="InterPro" id="IPR015197">
    <property type="entry name" value="PngaseF_C"/>
</dbReference>
<dbReference type="SMART" id="SM01290">
    <property type="entry name" value="N-glycanase_N"/>
    <property type="match status" value="1"/>
</dbReference>
<evidence type="ECO:0000259" key="3">
    <source>
        <dbReference type="SMART" id="SM01290"/>
    </source>
</evidence>
<dbReference type="Proteomes" id="UP000605676">
    <property type="component" value="Unassembled WGS sequence"/>
</dbReference>
<dbReference type="SUPFAM" id="SSF49742">
    <property type="entry name" value="PHM/PNGase F"/>
    <property type="match status" value="1"/>
</dbReference>
<dbReference type="InterPro" id="IPR043022">
    <property type="entry name" value="PngaseF_N_sf"/>
</dbReference>
<dbReference type="InterPro" id="IPR008977">
    <property type="entry name" value="PHM/PNGase_F_dom_sf"/>
</dbReference>
<evidence type="ECO:0000313" key="4">
    <source>
        <dbReference type="EMBL" id="MBK3519898.1"/>
    </source>
</evidence>
<keyword evidence="5" id="KW-1185">Reference proteome</keyword>